<dbReference type="Proteomes" id="UP000887226">
    <property type="component" value="Unassembled WGS sequence"/>
</dbReference>
<evidence type="ECO:0000313" key="1">
    <source>
        <dbReference type="EMBL" id="KAG9242478.1"/>
    </source>
</evidence>
<dbReference type="EMBL" id="MU254069">
    <property type="protein sequence ID" value="KAG9242478.1"/>
    <property type="molecule type" value="Genomic_DNA"/>
</dbReference>
<dbReference type="OrthoDB" id="2851338at2759"/>
<sequence>MPSKYLCRVTSRPMTCDDKIWEQWYADEHIPDLVDHKSSTRAAFYREIFDVPDLYAHNQGEDKNKFMAIYQTEYEDMLTSDGVKAIRHTSDILPDKANLKNGEFDNRNYELIHEFDPNGLGDTPAPYILYAELELAEEKELDAFYREERFPMLAKVPGYRRGLRYKLGPATPMTVGSPPKFVAFHEFEKVHGITDSQEMKDVMTTPWTLKTMAGVTFANIRSWELVKAVGY</sequence>
<comment type="caution">
    <text evidence="1">The sequence shown here is derived from an EMBL/GenBank/DDBJ whole genome shotgun (WGS) entry which is preliminary data.</text>
</comment>
<dbReference type="AlphaFoldDB" id="A0A9P7Z084"/>
<evidence type="ECO:0000313" key="2">
    <source>
        <dbReference type="Proteomes" id="UP000887226"/>
    </source>
</evidence>
<gene>
    <name evidence="1" type="ORF">BJ878DRAFT_515209</name>
</gene>
<keyword evidence="2" id="KW-1185">Reference proteome</keyword>
<name>A0A9P7Z084_9HELO</name>
<organism evidence="1 2">
    <name type="scientific">Calycina marina</name>
    <dbReference type="NCBI Taxonomy" id="1763456"/>
    <lineage>
        <taxon>Eukaryota</taxon>
        <taxon>Fungi</taxon>
        <taxon>Dikarya</taxon>
        <taxon>Ascomycota</taxon>
        <taxon>Pezizomycotina</taxon>
        <taxon>Leotiomycetes</taxon>
        <taxon>Helotiales</taxon>
        <taxon>Pezizellaceae</taxon>
        <taxon>Calycina</taxon>
    </lineage>
</organism>
<proteinExistence type="predicted"/>
<reference evidence="1" key="1">
    <citation type="journal article" date="2021" name="IMA Fungus">
        <title>Genomic characterization of three marine fungi, including Emericellopsis atlantica sp. nov. with signatures of a generalist lifestyle and marine biomass degradation.</title>
        <authorList>
            <person name="Hagestad O.C."/>
            <person name="Hou L."/>
            <person name="Andersen J.H."/>
            <person name="Hansen E.H."/>
            <person name="Altermark B."/>
            <person name="Li C."/>
            <person name="Kuhnert E."/>
            <person name="Cox R.J."/>
            <person name="Crous P.W."/>
            <person name="Spatafora J.W."/>
            <person name="Lail K."/>
            <person name="Amirebrahimi M."/>
            <person name="Lipzen A."/>
            <person name="Pangilinan J."/>
            <person name="Andreopoulos W."/>
            <person name="Hayes R.D."/>
            <person name="Ng V."/>
            <person name="Grigoriev I.V."/>
            <person name="Jackson S.A."/>
            <person name="Sutton T.D.S."/>
            <person name="Dobson A.D.W."/>
            <person name="Rama T."/>
        </authorList>
    </citation>
    <scope>NUCLEOTIDE SEQUENCE</scope>
    <source>
        <strain evidence="1">TRa3180A</strain>
    </source>
</reference>
<protein>
    <submittedName>
        <fullName evidence="1">Uncharacterized protein</fullName>
    </submittedName>
</protein>
<accession>A0A9P7Z084</accession>